<organism evidence="2">
    <name type="scientific">Desulfofervidus auxilii</name>
    <dbReference type="NCBI Taxonomy" id="1621989"/>
    <lineage>
        <taxon>Bacteria</taxon>
        <taxon>Pseudomonadati</taxon>
        <taxon>Thermodesulfobacteriota</taxon>
        <taxon>Candidatus Desulfofervidia</taxon>
        <taxon>Candidatus Desulfofervidales</taxon>
        <taxon>Candidatus Desulfofervidaceae</taxon>
        <taxon>Candidatus Desulfofervidus</taxon>
    </lineage>
</organism>
<keyword evidence="1" id="KW-0812">Transmembrane</keyword>
<accession>A0A7C0Y712</accession>
<feature type="transmembrane region" description="Helical" evidence="1">
    <location>
        <begin position="38"/>
        <end position="54"/>
    </location>
</feature>
<keyword evidence="1" id="KW-1133">Transmembrane helix</keyword>
<sequence length="120" mass="13771">MKVIIWVIGLLCVIFGLISILKPQTVKALFQKFLTKNFQFLGIIIFIIGIFLIAASFKAKVFWYVFILGILTCFKGIFYLLKPRLAQNLVNKWVNMGENGYKLCGLLSYTLGIFLLIWGR</sequence>
<dbReference type="AlphaFoldDB" id="A0A7C0Y712"/>
<proteinExistence type="predicted"/>
<dbReference type="Proteomes" id="UP000886289">
    <property type="component" value="Unassembled WGS sequence"/>
</dbReference>
<evidence type="ECO:0000256" key="1">
    <source>
        <dbReference type="SAM" id="Phobius"/>
    </source>
</evidence>
<feature type="transmembrane region" description="Helical" evidence="1">
    <location>
        <begin position="61"/>
        <end position="80"/>
    </location>
</feature>
<feature type="transmembrane region" description="Helical" evidence="1">
    <location>
        <begin position="100"/>
        <end position="118"/>
    </location>
</feature>
<comment type="caution">
    <text evidence="2">The sequence shown here is derived from an EMBL/GenBank/DDBJ whole genome shotgun (WGS) entry which is preliminary data.</text>
</comment>
<evidence type="ECO:0000313" key="2">
    <source>
        <dbReference type="EMBL" id="HDD44170.1"/>
    </source>
</evidence>
<name>A0A7C0Y712_DESA2</name>
<reference evidence="2" key="1">
    <citation type="journal article" date="2020" name="mSystems">
        <title>Genome- and Community-Level Interaction Insights into Carbon Utilization and Element Cycling Functions of Hydrothermarchaeota in Hydrothermal Sediment.</title>
        <authorList>
            <person name="Zhou Z."/>
            <person name="Liu Y."/>
            <person name="Xu W."/>
            <person name="Pan J."/>
            <person name="Luo Z.H."/>
            <person name="Li M."/>
        </authorList>
    </citation>
    <scope>NUCLEOTIDE SEQUENCE [LARGE SCALE GENOMIC DNA]</scope>
    <source>
        <strain evidence="2">HyVt-233</strain>
    </source>
</reference>
<dbReference type="EMBL" id="DRBS01000188">
    <property type="protein sequence ID" value="HDD44170.1"/>
    <property type="molecule type" value="Genomic_DNA"/>
</dbReference>
<gene>
    <name evidence="2" type="ORF">ENG63_04840</name>
</gene>
<keyword evidence="1" id="KW-0472">Membrane</keyword>
<protein>
    <submittedName>
        <fullName evidence="2">DUF2065 family protein</fullName>
    </submittedName>
</protein>